<reference evidence="1" key="1">
    <citation type="submission" date="2020-08" db="EMBL/GenBank/DDBJ databases">
        <title>Multicomponent nature underlies the extraordinary mechanical properties of spider dragline silk.</title>
        <authorList>
            <person name="Kono N."/>
            <person name="Nakamura H."/>
            <person name="Mori M."/>
            <person name="Yoshida Y."/>
            <person name="Ohtoshi R."/>
            <person name="Malay A.D."/>
            <person name="Moran D.A.P."/>
            <person name="Tomita M."/>
            <person name="Numata K."/>
            <person name="Arakawa K."/>
        </authorList>
    </citation>
    <scope>NUCLEOTIDE SEQUENCE</scope>
</reference>
<dbReference type="EMBL" id="BMAW01015411">
    <property type="protein sequence ID" value="GFT43564.1"/>
    <property type="molecule type" value="Genomic_DNA"/>
</dbReference>
<evidence type="ECO:0000313" key="2">
    <source>
        <dbReference type="Proteomes" id="UP000887013"/>
    </source>
</evidence>
<proteinExistence type="predicted"/>
<keyword evidence="2" id="KW-1185">Reference proteome</keyword>
<dbReference type="AlphaFoldDB" id="A0A8X6P0M4"/>
<gene>
    <name evidence="1" type="ORF">NPIL_567291</name>
</gene>
<organism evidence="1 2">
    <name type="scientific">Nephila pilipes</name>
    <name type="common">Giant wood spider</name>
    <name type="synonym">Nephila maculata</name>
    <dbReference type="NCBI Taxonomy" id="299642"/>
    <lineage>
        <taxon>Eukaryota</taxon>
        <taxon>Metazoa</taxon>
        <taxon>Ecdysozoa</taxon>
        <taxon>Arthropoda</taxon>
        <taxon>Chelicerata</taxon>
        <taxon>Arachnida</taxon>
        <taxon>Araneae</taxon>
        <taxon>Araneomorphae</taxon>
        <taxon>Entelegynae</taxon>
        <taxon>Araneoidea</taxon>
        <taxon>Nephilidae</taxon>
        <taxon>Nephila</taxon>
    </lineage>
</organism>
<evidence type="ECO:0000313" key="1">
    <source>
        <dbReference type="EMBL" id="GFT43564.1"/>
    </source>
</evidence>
<name>A0A8X6P0M4_NEPPI</name>
<comment type="caution">
    <text evidence="1">The sequence shown here is derived from an EMBL/GenBank/DDBJ whole genome shotgun (WGS) entry which is preliminary data.</text>
</comment>
<dbReference type="Proteomes" id="UP000887013">
    <property type="component" value="Unassembled WGS sequence"/>
</dbReference>
<protein>
    <submittedName>
        <fullName evidence="1">Uncharacterized protein</fullName>
    </submittedName>
</protein>
<sequence>MKLAYPLWNLCPKTSIGVKTYPWYLCTMSISQLIIHRECSRRFIQIPAYVDGNDITGESKQAVVETFIALHLQPGTLD</sequence>
<accession>A0A8X6P0M4</accession>